<accession>A0AAV4NSZ8</accession>
<keyword evidence="2" id="KW-1185">Reference proteome</keyword>
<organism evidence="1 2">
    <name type="scientific">Caerostris extrusa</name>
    <name type="common">Bark spider</name>
    <name type="synonym">Caerostris bankana</name>
    <dbReference type="NCBI Taxonomy" id="172846"/>
    <lineage>
        <taxon>Eukaryota</taxon>
        <taxon>Metazoa</taxon>
        <taxon>Ecdysozoa</taxon>
        <taxon>Arthropoda</taxon>
        <taxon>Chelicerata</taxon>
        <taxon>Arachnida</taxon>
        <taxon>Araneae</taxon>
        <taxon>Araneomorphae</taxon>
        <taxon>Entelegynae</taxon>
        <taxon>Araneoidea</taxon>
        <taxon>Araneidae</taxon>
        <taxon>Caerostris</taxon>
    </lineage>
</organism>
<sequence length="84" mass="9690">MLLILTDDQKENRVETYRALKNIFKLSEICYPMSLMVTSLGTTVTSLKRHRFNDVEEVTKKTTSEIAAIQTSKFKQCFLMQLGI</sequence>
<name>A0AAV4NSZ8_CAEEX</name>
<comment type="caution">
    <text evidence="1">The sequence shown here is derived from an EMBL/GenBank/DDBJ whole genome shotgun (WGS) entry which is preliminary data.</text>
</comment>
<dbReference type="Proteomes" id="UP001054945">
    <property type="component" value="Unassembled WGS sequence"/>
</dbReference>
<protein>
    <submittedName>
        <fullName evidence="1">Uncharacterized protein</fullName>
    </submittedName>
</protein>
<dbReference type="AlphaFoldDB" id="A0AAV4NSZ8"/>
<gene>
    <name evidence="1" type="ORF">CEXT_259811</name>
</gene>
<evidence type="ECO:0000313" key="2">
    <source>
        <dbReference type="Proteomes" id="UP001054945"/>
    </source>
</evidence>
<proteinExistence type="predicted"/>
<evidence type="ECO:0000313" key="1">
    <source>
        <dbReference type="EMBL" id="GIX86729.1"/>
    </source>
</evidence>
<dbReference type="EMBL" id="BPLR01021165">
    <property type="protein sequence ID" value="GIX86729.1"/>
    <property type="molecule type" value="Genomic_DNA"/>
</dbReference>
<reference evidence="1 2" key="1">
    <citation type="submission" date="2021-06" db="EMBL/GenBank/DDBJ databases">
        <title>Caerostris extrusa draft genome.</title>
        <authorList>
            <person name="Kono N."/>
            <person name="Arakawa K."/>
        </authorList>
    </citation>
    <scope>NUCLEOTIDE SEQUENCE [LARGE SCALE GENOMIC DNA]</scope>
</reference>